<dbReference type="Proteomes" id="UP000274756">
    <property type="component" value="Unassembled WGS sequence"/>
</dbReference>
<reference evidence="5" key="1">
    <citation type="submission" date="2017-02" db="UniProtKB">
        <authorList>
            <consortium name="WormBaseParasite"/>
        </authorList>
    </citation>
    <scope>IDENTIFICATION</scope>
</reference>
<organism evidence="3 5">
    <name type="scientific">Dracunculus medinensis</name>
    <name type="common">Guinea worm</name>
    <dbReference type="NCBI Taxonomy" id="318479"/>
    <lineage>
        <taxon>Eukaryota</taxon>
        <taxon>Metazoa</taxon>
        <taxon>Ecdysozoa</taxon>
        <taxon>Nematoda</taxon>
        <taxon>Chromadorea</taxon>
        <taxon>Rhabditida</taxon>
        <taxon>Spirurina</taxon>
        <taxon>Dracunculoidea</taxon>
        <taxon>Dracunculidae</taxon>
        <taxon>Dracunculus</taxon>
    </lineage>
</organism>
<dbReference type="WBParaSite" id="DME_0001074301-mRNA-1">
    <property type="protein sequence ID" value="DME_0001074301-mRNA-1"/>
    <property type="gene ID" value="DME_0001074301"/>
</dbReference>
<keyword evidence="1" id="KW-0472">Membrane</keyword>
<feature type="transmembrane region" description="Helical" evidence="1">
    <location>
        <begin position="24"/>
        <end position="44"/>
    </location>
</feature>
<evidence type="ECO:0000256" key="1">
    <source>
        <dbReference type="SAM" id="Phobius"/>
    </source>
</evidence>
<evidence type="ECO:0000313" key="5">
    <source>
        <dbReference type="WBParaSite" id="DME_0001074301-mRNA-1"/>
    </source>
</evidence>
<protein>
    <submittedName>
        <fullName evidence="5">G_PROTEIN_RECEP_F1_2 domain-containing protein</fullName>
    </submittedName>
</protein>
<keyword evidence="1" id="KW-0812">Transmembrane</keyword>
<proteinExistence type="predicted"/>
<dbReference type="AlphaFoldDB" id="A0A0N4URR1"/>
<accession>A0A0N4URR1</accession>
<evidence type="ECO:0000313" key="4">
    <source>
        <dbReference type="Proteomes" id="UP000274756"/>
    </source>
</evidence>
<dbReference type="EMBL" id="UYYG01000329">
    <property type="protein sequence ID" value="VDN54173.1"/>
    <property type="molecule type" value="Genomic_DNA"/>
</dbReference>
<dbReference type="Proteomes" id="UP000038040">
    <property type="component" value="Unplaced"/>
</dbReference>
<feature type="transmembrane region" description="Helical" evidence="1">
    <location>
        <begin position="112"/>
        <end position="134"/>
    </location>
</feature>
<keyword evidence="1" id="KW-1133">Transmembrane helix</keyword>
<name>A0A0N4URR1_DRAME</name>
<reference evidence="2 4" key="2">
    <citation type="submission" date="2018-11" db="EMBL/GenBank/DDBJ databases">
        <authorList>
            <consortium name="Pathogen Informatics"/>
        </authorList>
    </citation>
    <scope>NUCLEOTIDE SEQUENCE [LARGE SCALE GENOMIC DNA]</scope>
</reference>
<evidence type="ECO:0000313" key="3">
    <source>
        <dbReference type="Proteomes" id="UP000038040"/>
    </source>
</evidence>
<evidence type="ECO:0000313" key="2">
    <source>
        <dbReference type="EMBL" id="VDN54173.1"/>
    </source>
</evidence>
<keyword evidence="4" id="KW-1185">Reference proteome</keyword>
<dbReference type="Gene3D" id="1.20.1070.10">
    <property type="entry name" value="Rhodopsin 7-helix transmembrane proteins"/>
    <property type="match status" value="1"/>
</dbReference>
<sequence>MCESYEILSDSAIEFEQASIKWKYISGCLGIIGTIINIFQLIILISWQGYKKFPEYVFLAVADFCTTLGIAGRSLFQINLSSSIAEIGMVCMQTTVSCARNSDLWFRLAGSVLATLILVIIGLQKVSCAFWPFWYKRQSEYK</sequence>
<gene>
    <name evidence="2" type="ORF">DME_LOCUS4146</name>
</gene>